<dbReference type="EMBL" id="SZYD01000013">
    <property type="protein sequence ID" value="KAD4384708.1"/>
    <property type="molecule type" value="Genomic_DNA"/>
</dbReference>
<proteinExistence type="predicted"/>
<accession>A0A5N6N615</accession>
<sequence>MPKCTANRSIDISMCCPHKENSISGGSSSSYCSRTAAWGALYRNVDRNSTVISLLVGISAISNRRVHGVSSPRIALARFASPAFDRTTQCIQHGIATLILKTRRHLIAAVESGSNCSHSCCDNANVSGSKGCWATSSWCRISSSISVSKYNLQNENRANVKKIMFNTGRPAQDGMY</sequence>
<evidence type="ECO:0000313" key="1">
    <source>
        <dbReference type="EMBL" id="KAD4384708.1"/>
    </source>
</evidence>
<evidence type="ECO:0000313" key="2">
    <source>
        <dbReference type="Proteomes" id="UP000326396"/>
    </source>
</evidence>
<protein>
    <submittedName>
        <fullName evidence="1">Uncharacterized protein</fullName>
    </submittedName>
</protein>
<comment type="caution">
    <text evidence="1">The sequence shown here is derived from an EMBL/GenBank/DDBJ whole genome shotgun (WGS) entry which is preliminary data.</text>
</comment>
<keyword evidence="2" id="KW-1185">Reference proteome</keyword>
<name>A0A5N6N615_9ASTR</name>
<dbReference type="Proteomes" id="UP000326396">
    <property type="component" value="Linkage Group LG3"/>
</dbReference>
<reference evidence="1 2" key="1">
    <citation type="submission" date="2019-05" db="EMBL/GenBank/DDBJ databases">
        <title>Mikania micrantha, genome provides insights into the molecular mechanism of rapid growth.</title>
        <authorList>
            <person name="Liu B."/>
        </authorList>
    </citation>
    <scope>NUCLEOTIDE SEQUENCE [LARGE SCALE GENOMIC DNA]</scope>
    <source>
        <strain evidence="1">NLD-2019</strain>
        <tissue evidence="1">Leaf</tissue>
    </source>
</reference>
<gene>
    <name evidence="1" type="ORF">E3N88_24876</name>
</gene>
<dbReference type="AlphaFoldDB" id="A0A5N6N615"/>
<organism evidence="1 2">
    <name type="scientific">Mikania micrantha</name>
    <name type="common">bitter vine</name>
    <dbReference type="NCBI Taxonomy" id="192012"/>
    <lineage>
        <taxon>Eukaryota</taxon>
        <taxon>Viridiplantae</taxon>
        <taxon>Streptophyta</taxon>
        <taxon>Embryophyta</taxon>
        <taxon>Tracheophyta</taxon>
        <taxon>Spermatophyta</taxon>
        <taxon>Magnoliopsida</taxon>
        <taxon>eudicotyledons</taxon>
        <taxon>Gunneridae</taxon>
        <taxon>Pentapetalae</taxon>
        <taxon>asterids</taxon>
        <taxon>campanulids</taxon>
        <taxon>Asterales</taxon>
        <taxon>Asteraceae</taxon>
        <taxon>Asteroideae</taxon>
        <taxon>Heliantheae alliance</taxon>
        <taxon>Eupatorieae</taxon>
        <taxon>Mikania</taxon>
    </lineage>
</organism>